<accession>A0A9W6WQ37</accession>
<organism evidence="1 2">
    <name type="scientific">Phytophthora fragariaefolia</name>
    <dbReference type="NCBI Taxonomy" id="1490495"/>
    <lineage>
        <taxon>Eukaryota</taxon>
        <taxon>Sar</taxon>
        <taxon>Stramenopiles</taxon>
        <taxon>Oomycota</taxon>
        <taxon>Peronosporomycetes</taxon>
        <taxon>Peronosporales</taxon>
        <taxon>Peronosporaceae</taxon>
        <taxon>Phytophthora</taxon>
    </lineage>
</organism>
<dbReference type="EMBL" id="BSXT01000254">
    <property type="protein sequence ID" value="GMF22504.1"/>
    <property type="molecule type" value="Genomic_DNA"/>
</dbReference>
<comment type="caution">
    <text evidence="1">The sequence shown here is derived from an EMBL/GenBank/DDBJ whole genome shotgun (WGS) entry which is preliminary data.</text>
</comment>
<keyword evidence="2" id="KW-1185">Reference proteome</keyword>
<dbReference type="Proteomes" id="UP001165121">
    <property type="component" value="Unassembled WGS sequence"/>
</dbReference>
<protein>
    <submittedName>
        <fullName evidence="1">Unnamed protein product</fullName>
    </submittedName>
</protein>
<reference evidence="1" key="1">
    <citation type="submission" date="2023-04" db="EMBL/GenBank/DDBJ databases">
        <title>Phytophthora fragariaefolia NBRC 109709.</title>
        <authorList>
            <person name="Ichikawa N."/>
            <person name="Sato H."/>
            <person name="Tonouchi N."/>
        </authorList>
    </citation>
    <scope>NUCLEOTIDE SEQUENCE</scope>
    <source>
        <strain evidence="1">NBRC 109709</strain>
    </source>
</reference>
<sequence length="198" mass="22238">MDFNQNEVLYFEKDLLVVIPFGTEGSDNDETRIAPVRMARQAKLVRRAVTPVWVAVVAPDGEQGVFVPTQNSGAVMLATTVTRVNNGKALIPVINLRGERTRLPNKKKLGTWIPLEKDMELLELNNELEPTCVDEWIESLDDTETPLDNEDEVKVGLGGDDVRNRVVKLEVLEFDRARKAPHRGLTVLNLRVKCHQTS</sequence>
<proteinExistence type="predicted"/>
<evidence type="ECO:0000313" key="2">
    <source>
        <dbReference type="Proteomes" id="UP001165121"/>
    </source>
</evidence>
<evidence type="ECO:0000313" key="1">
    <source>
        <dbReference type="EMBL" id="GMF22504.1"/>
    </source>
</evidence>
<name>A0A9W6WQ37_9STRA</name>
<dbReference type="AlphaFoldDB" id="A0A9W6WQ37"/>
<gene>
    <name evidence="1" type="ORF">Pfra01_000332000</name>
</gene>
<dbReference type="OrthoDB" id="110232at2759"/>